<sequence>MSQRDIVKYLEPGLAVNVPLNSDEFVYVKDAPREIDVTINQQVLKMERGDKSRFSAPVDELVLLNPHDVRIRVVLTVGRGDYEKLVVSGELSLAENIRTNALGSINMPVEFTKTFGLVSDVQVVHAANTVISTTPIIDVTGSNFARAFFEWDNKIYLIDNTHIYIYDYAANLVGTKALSNSLQYICGGDVDPVSGNAYVVERNGIVRINLYSGDVFSVYNEAGFYFGCGLGAHIVGGELVFIRAKTTAGDSYKANEVLYRYPLGADEVNALPLTGFGGNYTQNLSIDRERGELLQSGSGSHVYQAFDMRSQRYLGERRFAVTHSGGYLSRKKNNFITSKNNSIEVCTVDAIEYAARLYIQDGEDETTRREFSIAGDYGFLSRNSGVVLRGNIVAAILQGLDIGGGLASNYLDYVVSLKYTDGNYTLLRDAGSSSFAYRGYEDIGELLLESEVTIRLLPQYLTAQI</sequence>
<dbReference type="Proteomes" id="UP000009080">
    <property type="component" value="Chromosome"/>
</dbReference>
<organism evidence="1 2">
    <name type="scientific">Teredinibacter turnerae (strain ATCC 39867 / T7901)</name>
    <dbReference type="NCBI Taxonomy" id="377629"/>
    <lineage>
        <taxon>Bacteria</taxon>
        <taxon>Pseudomonadati</taxon>
        <taxon>Pseudomonadota</taxon>
        <taxon>Gammaproteobacteria</taxon>
        <taxon>Cellvibrionales</taxon>
        <taxon>Cellvibrionaceae</taxon>
        <taxon>Teredinibacter</taxon>
    </lineage>
</organism>
<dbReference type="SUPFAM" id="SSF63825">
    <property type="entry name" value="YWTD domain"/>
    <property type="match status" value="1"/>
</dbReference>
<proteinExistence type="predicted"/>
<dbReference type="HOGENOM" id="CLU_587834_0_0_6"/>
<name>C5BSP0_TERTT</name>
<accession>C5BSP0</accession>
<dbReference type="EMBL" id="CP001614">
    <property type="protein sequence ID" value="ACR12742.1"/>
    <property type="molecule type" value="Genomic_DNA"/>
</dbReference>
<evidence type="ECO:0000313" key="2">
    <source>
        <dbReference type="Proteomes" id="UP000009080"/>
    </source>
</evidence>
<gene>
    <name evidence="1" type="ordered locus">TERTU_1440</name>
</gene>
<evidence type="ECO:0000313" key="1">
    <source>
        <dbReference type="EMBL" id="ACR12742.1"/>
    </source>
</evidence>
<dbReference type="AlphaFoldDB" id="C5BSP0"/>
<dbReference type="KEGG" id="ttu:TERTU_1440"/>
<reference evidence="1 2" key="1">
    <citation type="journal article" date="2009" name="PLoS ONE">
        <title>The complete genome of Teredinibacter turnerae T7901: an intracellular endosymbiont of marine wood-boring bivalves (shipworms).</title>
        <authorList>
            <person name="Yang J.C."/>
            <person name="Madupu R."/>
            <person name="Durkin A.S."/>
            <person name="Ekborg N.A."/>
            <person name="Pedamallu C.S."/>
            <person name="Hostetler J.B."/>
            <person name="Radune D."/>
            <person name="Toms B.S."/>
            <person name="Henrissat B."/>
            <person name="Coutinho P.M."/>
            <person name="Schwarz S."/>
            <person name="Field L."/>
            <person name="Trindade-Silva A.E."/>
            <person name="Soares C.A.G."/>
            <person name="Elshahawi S."/>
            <person name="Hanora A."/>
            <person name="Schmidt E.W."/>
            <person name="Haygood M.G."/>
            <person name="Posfai J."/>
            <person name="Benner J."/>
            <person name="Madinger C."/>
            <person name="Nove J."/>
            <person name="Anton B."/>
            <person name="Chaudhary K."/>
            <person name="Foster J."/>
            <person name="Holman A."/>
            <person name="Kumar S."/>
            <person name="Lessard P.A."/>
            <person name="Luyten Y.A."/>
            <person name="Slatko B."/>
            <person name="Wood N."/>
            <person name="Wu B."/>
            <person name="Teplitski M."/>
            <person name="Mougous J.D."/>
            <person name="Ward N."/>
            <person name="Eisen J.A."/>
            <person name="Badger J.H."/>
            <person name="Distel D.L."/>
        </authorList>
    </citation>
    <scope>NUCLEOTIDE SEQUENCE [LARGE SCALE GENOMIC DNA]</scope>
    <source>
        <strain evidence="2">ATCC 39867 / T7901</strain>
    </source>
</reference>
<protein>
    <submittedName>
        <fullName evidence="1">Uncharacterized protein</fullName>
    </submittedName>
</protein>
<dbReference type="STRING" id="377629.TERTU_1440"/>
<keyword evidence="2" id="KW-1185">Reference proteome</keyword>